<dbReference type="InterPro" id="IPR025736">
    <property type="entry name" value="PucR_C-HTH_dom"/>
</dbReference>
<evidence type="ECO:0000313" key="5">
    <source>
        <dbReference type="Proteomes" id="UP000183015"/>
    </source>
</evidence>
<feature type="region of interest" description="Disordered" evidence="1">
    <location>
        <begin position="458"/>
        <end position="485"/>
    </location>
</feature>
<dbReference type="Pfam" id="PF13556">
    <property type="entry name" value="HTH_30"/>
    <property type="match status" value="1"/>
</dbReference>
<feature type="compositionally biased region" description="Basic and acidic residues" evidence="1">
    <location>
        <begin position="462"/>
        <end position="477"/>
    </location>
</feature>
<proteinExistence type="predicted"/>
<dbReference type="STRING" id="235985.SAMN05414137_102214"/>
<dbReference type="InterPro" id="IPR051448">
    <property type="entry name" value="CdaR-like_regulators"/>
</dbReference>
<dbReference type="Gene3D" id="1.10.10.2840">
    <property type="entry name" value="PucR C-terminal helix-turn-helix domain"/>
    <property type="match status" value="1"/>
</dbReference>
<feature type="compositionally biased region" description="Low complexity" evidence="1">
    <location>
        <begin position="255"/>
        <end position="274"/>
    </location>
</feature>
<evidence type="ECO:0000313" key="4">
    <source>
        <dbReference type="EMBL" id="SEK49668.1"/>
    </source>
</evidence>
<dbReference type="Proteomes" id="UP000183015">
    <property type="component" value="Unassembled WGS sequence"/>
</dbReference>
<dbReference type="PANTHER" id="PTHR33744">
    <property type="entry name" value="CARBOHYDRATE DIACID REGULATOR"/>
    <property type="match status" value="1"/>
</dbReference>
<protein>
    <submittedName>
        <fullName evidence="4">Purine catabolism regulatory protein-like family protein</fullName>
    </submittedName>
</protein>
<evidence type="ECO:0000259" key="2">
    <source>
        <dbReference type="Pfam" id="PF07905"/>
    </source>
</evidence>
<dbReference type="InterPro" id="IPR042070">
    <property type="entry name" value="PucR_C-HTH_sf"/>
</dbReference>
<feature type="domain" description="PucR C-terminal helix-turn-helix" evidence="3">
    <location>
        <begin position="567"/>
        <end position="624"/>
    </location>
</feature>
<dbReference type="InterPro" id="IPR012914">
    <property type="entry name" value="PucR_dom"/>
</dbReference>
<dbReference type="Pfam" id="PF07905">
    <property type="entry name" value="PucR"/>
    <property type="match status" value="1"/>
</dbReference>
<dbReference type="AlphaFoldDB" id="A0A1H7HHM7"/>
<keyword evidence="5" id="KW-1185">Reference proteome</keyword>
<reference evidence="5" key="1">
    <citation type="submission" date="2016-10" db="EMBL/GenBank/DDBJ databases">
        <authorList>
            <person name="Varghese N."/>
        </authorList>
    </citation>
    <scope>NUCLEOTIDE SEQUENCE [LARGE SCALE GENOMIC DNA]</scope>
    <source>
        <strain evidence="5">DSM 45096 / BCRC 16803 / CGMCC 4.1857 / CIP 109030 / JCM 12277 / KCTC 19219 / NBRC 100920 / 33214</strain>
    </source>
</reference>
<organism evidence="4 5">
    <name type="scientific">Streptacidiphilus jiangxiensis</name>
    <dbReference type="NCBI Taxonomy" id="235985"/>
    <lineage>
        <taxon>Bacteria</taxon>
        <taxon>Bacillati</taxon>
        <taxon>Actinomycetota</taxon>
        <taxon>Actinomycetes</taxon>
        <taxon>Kitasatosporales</taxon>
        <taxon>Streptomycetaceae</taxon>
        <taxon>Streptacidiphilus</taxon>
    </lineage>
</organism>
<feature type="region of interest" description="Disordered" evidence="1">
    <location>
        <begin position="187"/>
        <end position="282"/>
    </location>
</feature>
<sequence length="630" mass="64554">MIVGDLLRLEDLRIEVAWATPELLAREVTGVTSTDLQDPARYLRQGELVLTGLVWWRPDDLAADPVAAAQAAGRFATALRSAEAAALLAGEGTHGTVPAELADACRRHGIPLLTVPAGTSFRAVTDRVYLRLWGDLQHQAEGTAALPAAVSRELLALLHAGAEPSTVLARAVSDLGLPHCSLRTTAGRLLGSSDPAGRPPGDADRTGGMLGSDDTAGRRLGVPDAAGRKPGGSDPAEWAPGRAVPAGRPHGNSETAGRARPPRPRTAVPRTSTPGTASTRTAARWALPVGRPGVTPFDGWLLVPHAEPGPAAAAVLRGLAELLAPLAARNRSTAAAQRQGGTRVVDLLRASAAPGPGRDGAGSAAELGEALRSCGLPEQAAMTPVVARASGGPASWAAAALAEALQGTGAPFVVAPDPDRSAAEPGGATGLCAAPEAEVLAALERAWPRLRAVLAAPVPPRTEPRETEHGDQAERPELSAAVGPDVAPTLPTLRAALAQAEWILAAGPGPGPGATGTAGPAGGVAGSGSLGSLAALLRGVPAEVRAAYRERLLGPLLAHDRVNSVSLLHTLAVFLDLDGSWSRAAQALHVHVNTVHYRVRRIEELTGRNLSRLEDRTDLRAALLCESAPS</sequence>
<evidence type="ECO:0000256" key="1">
    <source>
        <dbReference type="SAM" id="MobiDB-lite"/>
    </source>
</evidence>
<dbReference type="PANTHER" id="PTHR33744:SF1">
    <property type="entry name" value="DNA-BINDING TRANSCRIPTIONAL ACTIVATOR ADER"/>
    <property type="match status" value="1"/>
</dbReference>
<accession>A0A1H7HHM7</accession>
<dbReference type="RefSeq" id="WP_075003749.1">
    <property type="nucleotide sequence ID" value="NZ_FOAZ01000002.1"/>
</dbReference>
<dbReference type="EMBL" id="FOAZ01000002">
    <property type="protein sequence ID" value="SEK49668.1"/>
    <property type="molecule type" value="Genomic_DNA"/>
</dbReference>
<name>A0A1H7HHM7_STRJI</name>
<evidence type="ECO:0000259" key="3">
    <source>
        <dbReference type="Pfam" id="PF13556"/>
    </source>
</evidence>
<gene>
    <name evidence="4" type="ORF">SAMN05414137_102214</name>
</gene>
<dbReference type="eggNOG" id="COG2508">
    <property type="taxonomic scope" value="Bacteria"/>
</dbReference>
<feature type="domain" description="Purine catabolism PurC-like" evidence="2">
    <location>
        <begin position="6"/>
        <end position="129"/>
    </location>
</feature>